<reference evidence="3" key="2">
    <citation type="submission" date="2021-04" db="EMBL/GenBank/DDBJ databases">
        <authorList>
            <person name="Gilroy R."/>
        </authorList>
    </citation>
    <scope>NUCLEOTIDE SEQUENCE</scope>
    <source>
        <strain evidence="3">ChiGjej4B4-18154</strain>
    </source>
</reference>
<evidence type="ECO:0000256" key="1">
    <source>
        <dbReference type="SAM" id="Phobius"/>
    </source>
</evidence>
<dbReference type="InterPro" id="IPR018776">
    <property type="entry name" value="Membrane_prot_PTPS-rel_domain"/>
</dbReference>
<feature type="transmembrane region" description="Helical" evidence="1">
    <location>
        <begin position="280"/>
        <end position="301"/>
    </location>
</feature>
<dbReference type="AlphaFoldDB" id="A0A9D2E2W9"/>
<dbReference type="Proteomes" id="UP000824035">
    <property type="component" value="Unassembled WGS sequence"/>
</dbReference>
<feature type="transmembrane region" description="Helical" evidence="1">
    <location>
        <begin position="12"/>
        <end position="32"/>
    </location>
</feature>
<protein>
    <recommendedName>
        <fullName evidence="2">Membrane protein 6-pyruvoyl-tetrahydropterin synthase-related domain-containing protein</fullName>
    </recommendedName>
</protein>
<feature type="transmembrane region" description="Helical" evidence="1">
    <location>
        <begin position="313"/>
        <end position="331"/>
    </location>
</feature>
<evidence type="ECO:0000313" key="3">
    <source>
        <dbReference type="EMBL" id="HIZ29821.1"/>
    </source>
</evidence>
<feature type="transmembrane region" description="Helical" evidence="1">
    <location>
        <begin position="351"/>
        <end position="368"/>
    </location>
</feature>
<feature type="transmembrane region" description="Helical" evidence="1">
    <location>
        <begin position="225"/>
        <end position="244"/>
    </location>
</feature>
<gene>
    <name evidence="3" type="ORF">H9813_01110</name>
</gene>
<keyword evidence="1" id="KW-0472">Membrane</keyword>
<feature type="transmembrane region" description="Helical" evidence="1">
    <location>
        <begin position="129"/>
        <end position="148"/>
    </location>
</feature>
<dbReference type="Pfam" id="PF10131">
    <property type="entry name" value="PTPS_related"/>
    <property type="match status" value="1"/>
</dbReference>
<reference evidence="3" key="1">
    <citation type="journal article" date="2021" name="PeerJ">
        <title>Extensive microbial diversity within the chicken gut microbiome revealed by metagenomics and culture.</title>
        <authorList>
            <person name="Gilroy R."/>
            <person name="Ravi A."/>
            <person name="Getino M."/>
            <person name="Pursley I."/>
            <person name="Horton D.L."/>
            <person name="Alikhan N.F."/>
            <person name="Baker D."/>
            <person name="Gharbi K."/>
            <person name="Hall N."/>
            <person name="Watson M."/>
            <person name="Adriaenssens E.M."/>
            <person name="Foster-Nyarko E."/>
            <person name="Jarju S."/>
            <person name="Secka A."/>
            <person name="Antonio M."/>
            <person name="Oren A."/>
            <person name="Chaudhuri R.R."/>
            <person name="La Ragione R."/>
            <person name="Hildebrand F."/>
            <person name="Pallen M.J."/>
        </authorList>
    </citation>
    <scope>NUCLEOTIDE SEQUENCE</scope>
    <source>
        <strain evidence="3">ChiGjej4B4-18154</strain>
    </source>
</reference>
<feature type="transmembrane region" description="Helical" evidence="1">
    <location>
        <begin position="66"/>
        <end position="91"/>
    </location>
</feature>
<evidence type="ECO:0000259" key="2">
    <source>
        <dbReference type="Pfam" id="PF10131"/>
    </source>
</evidence>
<feature type="transmembrane region" description="Helical" evidence="1">
    <location>
        <begin position="155"/>
        <end position="173"/>
    </location>
</feature>
<organism evidence="3 4">
    <name type="scientific">Candidatus Allofournierella merdipullorum</name>
    <dbReference type="NCBI Taxonomy" id="2838595"/>
    <lineage>
        <taxon>Bacteria</taxon>
        <taxon>Bacillati</taxon>
        <taxon>Bacillota</taxon>
        <taxon>Clostridia</taxon>
        <taxon>Eubacteriales</taxon>
        <taxon>Oscillospiraceae</taxon>
        <taxon>Allofournierella</taxon>
    </lineage>
</organism>
<dbReference type="EMBL" id="DXBV01000013">
    <property type="protein sequence ID" value="HIZ29821.1"/>
    <property type="molecule type" value="Genomic_DNA"/>
</dbReference>
<sequence>MENALTPNTKKQWIAAAACAAAVLLVCALPFASRDLVAGHDAVFHVLRLEGLADALGGGASLPVRIYSLFLGGYGYAAGLFYPDLFLYPAALARVAVLGPEMAFKFLMLCCVALQCVTSYFAGRAIGKSHFAGCAFMVLYGLCQYHFTNLYIRSAVGEVHAMAFLPLAVWGLWDLTEEGAKRPWLLFLGFTGLVLSHTVSLALMGLVAIGWVLVRLPKVLNRRAIPGGLCAAAACLAVSCYYWLPVLEQFSADVFKVSAEPLTRLAYNVMTLSAIFDPSSYTGLGLGGMLVVVLAVAAGLWLARRGVGCRRGWVFLAVGVLLTFATLSWVPWSKLDETMLTSVQFPWRLNAFGQMFLCLGAACLLARLSAKRARAAALAACFVLSLVNLACLWPTFPELVNYERNYFTGQRGETFYLVGAEWLPAGVNTIEYAFEPEAQYTNGKGVFQGEYLPNGDFTAPFDGTAGLWGIPKLWYKGYSAWVEPADGGEAVAVPLHKDAGGRVELDVPEGLPEGRLVVSYTGTALQHAADWVSGLSALALAGTAAVYGLRRAKKARG</sequence>
<feature type="transmembrane region" description="Helical" evidence="1">
    <location>
        <begin position="103"/>
        <end position="123"/>
    </location>
</feature>
<evidence type="ECO:0000313" key="4">
    <source>
        <dbReference type="Proteomes" id="UP000824035"/>
    </source>
</evidence>
<keyword evidence="1" id="KW-1133">Transmembrane helix</keyword>
<comment type="caution">
    <text evidence="3">The sequence shown here is derived from an EMBL/GenBank/DDBJ whole genome shotgun (WGS) entry which is preliminary data.</text>
</comment>
<proteinExistence type="predicted"/>
<keyword evidence="1" id="KW-0812">Transmembrane</keyword>
<feature type="transmembrane region" description="Helical" evidence="1">
    <location>
        <begin position="531"/>
        <end position="549"/>
    </location>
</feature>
<feature type="transmembrane region" description="Helical" evidence="1">
    <location>
        <begin position="185"/>
        <end position="213"/>
    </location>
</feature>
<name>A0A9D2E2W9_9FIRM</name>
<feature type="transmembrane region" description="Helical" evidence="1">
    <location>
        <begin position="375"/>
        <end position="396"/>
    </location>
</feature>
<feature type="domain" description="Membrane protein 6-pyruvoyl-tetrahydropterin synthase-related" evidence="2">
    <location>
        <begin position="81"/>
        <end position="389"/>
    </location>
</feature>
<accession>A0A9D2E2W9</accession>